<accession>A0AAD4SPC9</accession>
<dbReference type="EMBL" id="JAJJMB010009041">
    <property type="protein sequence ID" value="KAI3916938.1"/>
    <property type="molecule type" value="Genomic_DNA"/>
</dbReference>
<name>A0AAD4SPC9_9MAGN</name>
<reference evidence="1" key="1">
    <citation type="submission" date="2022-04" db="EMBL/GenBank/DDBJ databases">
        <title>A functionally conserved STORR gene fusion in Papaver species that diverged 16.8 million years ago.</title>
        <authorList>
            <person name="Catania T."/>
        </authorList>
    </citation>
    <scope>NUCLEOTIDE SEQUENCE</scope>
    <source>
        <strain evidence="1">S-188037</strain>
    </source>
</reference>
<dbReference type="Proteomes" id="UP001202328">
    <property type="component" value="Unassembled WGS sequence"/>
</dbReference>
<protein>
    <submittedName>
        <fullName evidence="1">Uncharacterized protein</fullName>
    </submittedName>
</protein>
<organism evidence="1 2">
    <name type="scientific">Papaver atlanticum</name>
    <dbReference type="NCBI Taxonomy" id="357466"/>
    <lineage>
        <taxon>Eukaryota</taxon>
        <taxon>Viridiplantae</taxon>
        <taxon>Streptophyta</taxon>
        <taxon>Embryophyta</taxon>
        <taxon>Tracheophyta</taxon>
        <taxon>Spermatophyta</taxon>
        <taxon>Magnoliopsida</taxon>
        <taxon>Ranunculales</taxon>
        <taxon>Papaveraceae</taxon>
        <taxon>Papaveroideae</taxon>
        <taxon>Papaver</taxon>
    </lineage>
</organism>
<dbReference type="AlphaFoldDB" id="A0AAD4SPC9"/>
<evidence type="ECO:0000313" key="2">
    <source>
        <dbReference type="Proteomes" id="UP001202328"/>
    </source>
</evidence>
<evidence type="ECO:0000313" key="1">
    <source>
        <dbReference type="EMBL" id="KAI3916938.1"/>
    </source>
</evidence>
<sequence>MEFLVRIASLRCNDCLRVTSSLVVRTWRVTLLVITSSARLLSLHSSSPFQSPLYFKTHSLSLSFSGEENQNHQIEESLGVL</sequence>
<gene>
    <name evidence="1" type="ORF">MKW98_014399</name>
</gene>
<proteinExistence type="predicted"/>
<keyword evidence="2" id="KW-1185">Reference proteome</keyword>
<comment type="caution">
    <text evidence="1">The sequence shown here is derived from an EMBL/GenBank/DDBJ whole genome shotgun (WGS) entry which is preliminary data.</text>
</comment>